<proteinExistence type="predicted"/>
<keyword evidence="3" id="KW-1185">Reference proteome</keyword>
<evidence type="ECO:0000313" key="3">
    <source>
        <dbReference type="Proteomes" id="UP000054248"/>
    </source>
</evidence>
<sequence>MWCKAIGIGCGRDRHAAFRTETFGSLKRPNTFEQISIGTDFFDCLDDLRISRQQEFATSHLITLAGKVMQFEHLLAAAEELRNNIDELAETRKDFLFNANTARVSGSNGVGKIIDEFQRFRDISSSLTPADVSSGLEPARDDLDTAASFTLTSAQAVKRAEELAKLVHQQAHSEISRLHNIQNNQESGLGYLAYGWTEPSWKYVQPGLVGRKQQREEAALFLGEVIKVIDESVTPMIRVSLTPSWRGVESLHNSYILAFGVSLERDVPPTVCDQYK</sequence>
<dbReference type="EMBL" id="KN823037">
    <property type="protein sequence ID" value="KIO25711.1"/>
    <property type="molecule type" value="Genomic_DNA"/>
</dbReference>
<dbReference type="HOGENOM" id="CLU_1008995_0_0_1"/>
<protein>
    <submittedName>
        <fullName evidence="2">Uncharacterized protein</fullName>
    </submittedName>
</protein>
<reference evidence="2 3" key="1">
    <citation type="submission" date="2014-04" db="EMBL/GenBank/DDBJ databases">
        <authorList>
            <consortium name="DOE Joint Genome Institute"/>
            <person name="Kuo A."/>
            <person name="Girlanda M."/>
            <person name="Perotto S."/>
            <person name="Kohler A."/>
            <person name="Nagy L.G."/>
            <person name="Floudas D."/>
            <person name="Copeland A."/>
            <person name="Barry K.W."/>
            <person name="Cichocki N."/>
            <person name="Veneault-Fourrey C."/>
            <person name="LaButti K."/>
            <person name="Lindquist E.A."/>
            <person name="Lipzen A."/>
            <person name="Lundell T."/>
            <person name="Morin E."/>
            <person name="Murat C."/>
            <person name="Sun H."/>
            <person name="Tunlid A."/>
            <person name="Henrissat B."/>
            <person name="Grigoriev I.V."/>
            <person name="Hibbett D.S."/>
            <person name="Martin F."/>
            <person name="Nordberg H.P."/>
            <person name="Cantor M.N."/>
            <person name="Hua S.X."/>
        </authorList>
    </citation>
    <scope>NUCLEOTIDE SEQUENCE [LARGE SCALE GENOMIC DNA]</scope>
    <source>
        <strain evidence="2 3">MUT 4182</strain>
    </source>
</reference>
<evidence type="ECO:0000313" key="2">
    <source>
        <dbReference type="EMBL" id="KIO25711.1"/>
    </source>
</evidence>
<feature type="coiled-coil region" evidence="1">
    <location>
        <begin position="71"/>
        <end position="98"/>
    </location>
</feature>
<dbReference type="Proteomes" id="UP000054248">
    <property type="component" value="Unassembled WGS sequence"/>
</dbReference>
<accession>A0A0C3QGZ5</accession>
<organism evidence="2 3">
    <name type="scientific">Tulasnella calospora MUT 4182</name>
    <dbReference type="NCBI Taxonomy" id="1051891"/>
    <lineage>
        <taxon>Eukaryota</taxon>
        <taxon>Fungi</taxon>
        <taxon>Dikarya</taxon>
        <taxon>Basidiomycota</taxon>
        <taxon>Agaricomycotina</taxon>
        <taxon>Agaricomycetes</taxon>
        <taxon>Cantharellales</taxon>
        <taxon>Tulasnellaceae</taxon>
        <taxon>Tulasnella</taxon>
    </lineage>
</organism>
<keyword evidence="1" id="KW-0175">Coiled coil</keyword>
<name>A0A0C3QGZ5_9AGAM</name>
<gene>
    <name evidence="2" type="ORF">M407DRAFT_208196</name>
</gene>
<evidence type="ECO:0000256" key="1">
    <source>
        <dbReference type="SAM" id="Coils"/>
    </source>
</evidence>
<dbReference type="OrthoDB" id="3221363at2759"/>
<reference evidence="3" key="2">
    <citation type="submission" date="2015-01" db="EMBL/GenBank/DDBJ databases">
        <title>Evolutionary Origins and Diversification of the Mycorrhizal Mutualists.</title>
        <authorList>
            <consortium name="DOE Joint Genome Institute"/>
            <consortium name="Mycorrhizal Genomics Consortium"/>
            <person name="Kohler A."/>
            <person name="Kuo A."/>
            <person name="Nagy L.G."/>
            <person name="Floudas D."/>
            <person name="Copeland A."/>
            <person name="Barry K.W."/>
            <person name="Cichocki N."/>
            <person name="Veneault-Fourrey C."/>
            <person name="LaButti K."/>
            <person name="Lindquist E.A."/>
            <person name="Lipzen A."/>
            <person name="Lundell T."/>
            <person name="Morin E."/>
            <person name="Murat C."/>
            <person name="Riley R."/>
            <person name="Ohm R."/>
            <person name="Sun H."/>
            <person name="Tunlid A."/>
            <person name="Henrissat B."/>
            <person name="Grigoriev I.V."/>
            <person name="Hibbett D.S."/>
            <person name="Martin F."/>
        </authorList>
    </citation>
    <scope>NUCLEOTIDE SEQUENCE [LARGE SCALE GENOMIC DNA]</scope>
    <source>
        <strain evidence="3">MUT 4182</strain>
    </source>
</reference>
<dbReference type="AlphaFoldDB" id="A0A0C3QGZ5"/>